<evidence type="ECO:0000256" key="4">
    <source>
        <dbReference type="ARBA" id="ARBA00023242"/>
    </source>
</evidence>
<feature type="compositionally biased region" description="Acidic residues" evidence="5">
    <location>
        <begin position="70"/>
        <end position="106"/>
    </location>
</feature>
<dbReference type="GO" id="GO:0000462">
    <property type="term" value="P:maturation of SSU-rRNA from tricistronic rRNA transcript (SSU-rRNA, 5.8S rRNA, LSU-rRNA)"/>
    <property type="evidence" value="ECO:0007669"/>
    <property type="project" value="TreeGrafter"/>
</dbReference>
<dbReference type="PANTHER" id="PTHR13237">
    <property type="entry name" value="SOMETHING ABOUT SILENCING PROTEIN 10-RELATED"/>
    <property type="match status" value="1"/>
</dbReference>
<feature type="region of interest" description="Disordered" evidence="5">
    <location>
        <begin position="453"/>
        <end position="474"/>
    </location>
</feature>
<feature type="compositionally biased region" description="Basic and acidic residues" evidence="5">
    <location>
        <begin position="380"/>
        <end position="390"/>
    </location>
</feature>
<comment type="subcellular location">
    <subcellularLocation>
        <location evidence="1">Nucleus</location>
        <location evidence="1">Nucleolus</location>
    </subcellularLocation>
</comment>
<proteinExistence type="inferred from homology"/>
<feature type="region of interest" description="Disordered" evidence="5">
    <location>
        <begin position="1"/>
        <end position="155"/>
    </location>
</feature>
<evidence type="ECO:0000256" key="5">
    <source>
        <dbReference type="SAM" id="MobiDB-lite"/>
    </source>
</evidence>
<dbReference type="Pfam" id="PF04000">
    <property type="entry name" value="Sas10_Utp3"/>
    <property type="match status" value="1"/>
</dbReference>
<protein>
    <submittedName>
        <fullName evidence="7">UTP3 small subunit processome component</fullName>
    </submittedName>
</protein>
<dbReference type="RefSeq" id="XP_027400476.1">
    <property type="nucleotide sequence ID" value="XM_027544675.1"/>
</dbReference>
<feature type="compositionally biased region" description="Basic and acidic residues" evidence="5">
    <location>
        <begin position="48"/>
        <end position="58"/>
    </location>
</feature>
<feature type="domain" description="Sas10 C-terminal" evidence="6">
    <location>
        <begin position="401"/>
        <end position="473"/>
    </location>
</feature>
<reference evidence="7 8" key="1">
    <citation type="submission" date="2018-11" db="EMBL/GenBank/DDBJ databases">
        <title>Haplotype-resolved cattle genomes.</title>
        <authorList>
            <person name="Low W.Y."/>
            <person name="Tearle R."/>
            <person name="Bickhart D.M."/>
            <person name="Rosen B.D."/>
            <person name="Koren S."/>
            <person name="Rhie A."/>
            <person name="Hiendleder S."/>
            <person name="Phillippy A.M."/>
            <person name="Smith T.P.L."/>
            <person name="Williams J.L."/>
        </authorList>
    </citation>
    <scope>NUCLEOTIDE SEQUENCE [LARGE SCALE GENOMIC DNA]</scope>
</reference>
<comment type="similarity">
    <text evidence="2">Belongs to the SAS10 family.</text>
</comment>
<dbReference type="GeneID" id="113894357"/>
<accession>A0A4W2IP25</accession>
<dbReference type="InterPro" id="IPR018972">
    <property type="entry name" value="Sas10_C_dom"/>
</dbReference>
<evidence type="ECO:0000313" key="7">
    <source>
        <dbReference type="Ensembl" id="ENSBIXP00005043940.1"/>
    </source>
</evidence>
<evidence type="ECO:0000259" key="6">
    <source>
        <dbReference type="Pfam" id="PF09368"/>
    </source>
</evidence>
<sequence length="474" mass="54097">MVGRSGRRARGAAKWAAVRAKASRDPADDDGEDLESPPSPGDSSYYQDKVDDFHEARSRPALAKGWSEIESGDEEDGDEEEEVLALDVADEDDEDGESEEGDDDDGGSSVQSETEASVDPSLSWGQRKKLYYDTDYGSKSRGRQSQQEVEEEEREEEAEAQLIQRRLAQALQEDDFGVTWVEAFAKPVPQVNEAETRVVKDLAKVSVKEKLKMLRKESPELLELIDDLKVKLTEMKDELEPLLQLVEQKIIPPGKGSQYLRTKYNLYLNYCSNISFYLILKARRVPAHGHPVIERLVTYRNLINKLSVVDQKLSSEIRYMLTLKDGAGKKELNLKAKSMKAKPKSVSETSAAALAVRDLSDDSDFDEEAALKYYKEMEERQKLKRKKEENSTEEQALEDQNAKRAITYQIAKNRGLTPRRKKIDRNPRVKHREKFRKAKIRRRGQVREVRREEQRYTGELSGIRAGVKKSIKLK</sequence>
<reference evidence="7" key="2">
    <citation type="submission" date="2025-08" db="UniProtKB">
        <authorList>
            <consortium name="Ensembl"/>
        </authorList>
    </citation>
    <scope>IDENTIFICATION</scope>
</reference>
<name>A0A4W2IP25_BOBOX</name>
<feature type="region of interest" description="Disordered" evidence="5">
    <location>
        <begin position="380"/>
        <end position="401"/>
    </location>
</feature>
<organism evidence="7 8">
    <name type="scientific">Bos indicus x Bos taurus</name>
    <name type="common">Hybrid cattle</name>
    <dbReference type="NCBI Taxonomy" id="30522"/>
    <lineage>
        <taxon>Eukaryota</taxon>
        <taxon>Metazoa</taxon>
        <taxon>Chordata</taxon>
        <taxon>Craniata</taxon>
        <taxon>Vertebrata</taxon>
        <taxon>Euteleostomi</taxon>
        <taxon>Mammalia</taxon>
        <taxon>Eutheria</taxon>
        <taxon>Laurasiatheria</taxon>
        <taxon>Artiodactyla</taxon>
        <taxon>Ruminantia</taxon>
        <taxon>Pecora</taxon>
        <taxon>Bovidae</taxon>
        <taxon>Bovinae</taxon>
        <taxon>Bos</taxon>
    </lineage>
</organism>
<evidence type="ECO:0000256" key="1">
    <source>
        <dbReference type="ARBA" id="ARBA00004604"/>
    </source>
</evidence>
<dbReference type="CTD" id="57050"/>
<keyword evidence="3" id="KW-0597">Phosphoprotein</keyword>
<evidence type="ECO:0000313" key="8">
    <source>
        <dbReference type="Proteomes" id="UP000429181"/>
    </source>
</evidence>
<dbReference type="AlphaFoldDB" id="A0A4W2IP25"/>
<dbReference type="Ensembl" id="ENSBIXT00005040798.1">
    <property type="protein sequence ID" value="ENSBIXP00005043940.1"/>
    <property type="gene ID" value="ENSBIXG00005027703.1"/>
</dbReference>
<evidence type="ECO:0000256" key="3">
    <source>
        <dbReference type="ARBA" id="ARBA00022553"/>
    </source>
</evidence>
<feature type="compositionally biased region" description="Basic residues" evidence="5">
    <location>
        <begin position="1"/>
        <end position="11"/>
    </location>
</feature>
<dbReference type="InterPro" id="IPR007146">
    <property type="entry name" value="Sas10/Utp3/C1D"/>
</dbReference>
<gene>
    <name evidence="7" type="primary">UTP3</name>
</gene>
<dbReference type="Proteomes" id="UP000429181">
    <property type="component" value="Chromosome 6"/>
</dbReference>
<evidence type="ECO:0000256" key="2">
    <source>
        <dbReference type="ARBA" id="ARBA00010979"/>
    </source>
</evidence>
<dbReference type="PANTHER" id="PTHR13237:SF8">
    <property type="entry name" value="SOMETHING ABOUT SILENCING PROTEIN 10"/>
    <property type="match status" value="1"/>
</dbReference>
<keyword evidence="4" id="KW-0539">Nucleus</keyword>
<dbReference type="GeneTree" id="ENSGT00500000044947"/>
<dbReference type="GO" id="GO:0032040">
    <property type="term" value="C:small-subunit processome"/>
    <property type="evidence" value="ECO:0007669"/>
    <property type="project" value="Ensembl"/>
</dbReference>
<dbReference type="GO" id="GO:0007420">
    <property type="term" value="P:brain development"/>
    <property type="evidence" value="ECO:0007669"/>
    <property type="project" value="Ensembl"/>
</dbReference>
<dbReference type="Pfam" id="PF09368">
    <property type="entry name" value="Sas10"/>
    <property type="match status" value="1"/>
</dbReference>